<evidence type="ECO:0000259" key="3">
    <source>
        <dbReference type="PROSITE" id="PS51332"/>
    </source>
</evidence>
<keyword evidence="5" id="KW-1185">Reference proteome</keyword>
<gene>
    <name evidence="4" type="ORF">QJ036_04685</name>
</gene>
<keyword evidence="2" id="KW-0170">Cobalt</keyword>
<dbReference type="GO" id="GO:0046653">
    <property type="term" value="P:tetrahydrofolate metabolic process"/>
    <property type="evidence" value="ECO:0007669"/>
    <property type="project" value="TreeGrafter"/>
</dbReference>
<dbReference type="RefSeq" id="WP_283230285.1">
    <property type="nucleotide sequence ID" value="NZ_JASGBQ010000004.1"/>
</dbReference>
<evidence type="ECO:0000313" key="4">
    <source>
        <dbReference type="EMBL" id="MDI9241777.1"/>
    </source>
</evidence>
<dbReference type="PANTHER" id="PTHR45833:SF1">
    <property type="entry name" value="METHIONINE SYNTHASE"/>
    <property type="match status" value="1"/>
</dbReference>
<evidence type="ECO:0000256" key="1">
    <source>
        <dbReference type="ARBA" id="ARBA00022723"/>
    </source>
</evidence>
<dbReference type="EMBL" id="JASGBQ010000004">
    <property type="protein sequence ID" value="MDI9241777.1"/>
    <property type="molecule type" value="Genomic_DNA"/>
</dbReference>
<comment type="caution">
    <text evidence="4">The sequence shown here is derived from an EMBL/GenBank/DDBJ whole genome shotgun (WGS) entry which is preliminary data.</text>
</comment>
<proteinExistence type="predicted"/>
<dbReference type="InterPro" id="IPR050554">
    <property type="entry name" value="Met_Synthase/Corrinoid"/>
</dbReference>
<dbReference type="GO" id="GO:0008705">
    <property type="term" value="F:methionine synthase activity"/>
    <property type="evidence" value="ECO:0007669"/>
    <property type="project" value="TreeGrafter"/>
</dbReference>
<dbReference type="Gene3D" id="1.10.1240.10">
    <property type="entry name" value="Methionine synthase domain"/>
    <property type="match status" value="1"/>
</dbReference>
<dbReference type="Pfam" id="PF02607">
    <property type="entry name" value="B12-binding_2"/>
    <property type="match status" value="1"/>
</dbReference>
<feature type="domain" description="B12-binding" evidence="3">
    <location>
        <begin position="91"/>
        <end position="217"/>
    </location>
</feature>
<dbReference type="InterPro" id="IPR006158">
    <property type="entry name" value="Cobalamin-bd"/>
</dbReference>
<dbReference type="SUPFAM" id="SSF47644">
    <property type="entry name" value="Methionine synthase domain"/>
    <property type="match status" value="1"/>
</dbReference>
<dbReference type="GO" id="GO:0046872">
    <property type="term" value="F:metal ion binding"/>
    <property type="evidence" value="ECO:0007669"/>
    <property type="project" value="UniProtKB-KW"/>
</dbReference>
<dbReference type="PROSITE" id="PS51332">
    <property type="entry name" value="B12_BINDING"/>
    <property type="match status" value="1"/>
</dbReference>
<name>A0AAP4BAB8_9FIRM</name>
<dbReference type="InterPro" id="IPR003759">
    <property type="entry name" value="Cbl-bd_cap"/>
</dbReference>
<dbReference type="GO" id="GO:0005829">
    <property type="term" value="C:cytosol"/>
    <property type="evidence" value="ECO:0007669"/>
    <property type="project" value="TreeGrafter"/>
</dbReference>
<dbReference type="AlphaFoldDB" id="A0AAP4BAB8"/>
<dbReference type="GO" id="GO:0050667">
    <property type="term" value="P:homocysteine metabolic process"/>
    <property type="evidence" value="ECO:0007669"/>
    <property type="project" value="TreeGrafter"/>
</dbReference>
<dbReference type="GO" id="GO:0031419">
    <property type="term" value="F:cobalamin binding"/>
    <property type="evidence" value="ECO:0007669"/>
    <property type="project" value="InterPro"/>
</dbReference>
<dbReference type="Gene3D" id="3.40.50.280">
    <property type="entry name" value="Cobalamin-binding domain"/>
    <property type="match status" value="1"/>
</dbReference>
<dbReference type="InterPro" id="IPR036724">
    <property type="entry name" value="Cobalamin-bd_sf"/>
</dbReference>
<keyword evidence="1" id="KW-0479">Metal-binding</keyword>
<reference evidence="4 5" key="1">
    <citation type="submission" date="2023-05" db="EMBL/GenBank/DDBJ databases">
        <title>[ruminococcus] sp. nov., isolated from a pig farm feces dump.</title>
        <authorList>
            <person name="Chang Y.-H."/>
        </authorList>
    </citation>
    <scope>NUCLEOTIDE SEQUENCE [LARGE SCALE GENOMIC DNA]</scope>
    <source>
        <strain evidence="4 5">YH-rum2234</strain>
    </source>
</reference>
<dbReference type="PANTHER" id="PTHR45833">
    <property type="entry name" value="METHIONINE SYNTHASE"/>
    <property type="match status" value="1"/>
</dbReference>
<evidence type="ECO:0000256" key="2">
    <source>
        <dbReference type="ARBA" id="ARBA00023285"/>
    </source>
</evidence>
<dbReference type="InterPro" id="IPR036594">
    <property type="entry name" value="Meth_synthase_dom"/>
</dbReference>
<organism evidence="4 5">
    <name type="scientific">Fusibacillus kribbianus</name>
    <dbReference type="NCBI Taxonomy" id="3044208"/>
    <lineage>
        <taxon>Bacteria</taxon>
        <taxon>Bacillati</taxon>
        <taxon>Bacillota</taxon>
        <taxon>Clostridia</taxon>
        <taxon>Lachnospirales</taxon>
        <taxon>Lachnospiraceae</taxon>
        <taxon>Fusibacillus</taxon>
    </lineage>
</organism>
<evidence type="ECO:0000313" key="5">
    <source>
        <dbReference type="Proteomes" id="UP001300383"/>
    </source>
</evidence>
<dbReference type="Pfam" id="PF02310">
    <property type="entry name" value="B12-binding"/>
    <property type="match status" value="1"/>
</dbReference>
<protein>
    <submittedName>
        <fullName evidence="4">Cobalamin-dependent protein</fullName>
    </submittedName>
</protein>
<dbReference type="Proteomes" id="UP001300383">
    <property type="component" value="Unassembled WGS sequence"/>
</dbReference>
<sequence>MPNTEMLKEGLTDAIARLDDEKVQYFADEMIKEGCSSQDIQLCLNQGLKKVKEQFQRGEYFIADLIYSGMLCHLALSLLTDRRKLPPGQKKGRVLIGVVEKDIHNIGKDIVAGLLSADGFDVIDLGSNVTPQQFVDAIRTHRPELVLLSGMMHFARESMKETVDAITDAGLRDQIYILLGGGCIDTGILSHVTADAAAIEPIDTLNLCNAFINRRRQ</sequence>
<dbReference type="SUPFAM" id="SSF52242">
    <property type="entry name" value="Cobalamin (vitamin B12)-binding domain"/>
    <property type="match status" value="1"/>
</dbReference>
<accession>A0AAP4BAB8</accession>